<dbReference type="EMBL" id="CP061035">
    <property type="protein sequence ID" value="QQV76485.1"/>
    <property type="molecule type" value="Genomic_DNA"/>
</dbReference>
<proteinExistence type="predicted"/>
<evidence type="ECO:0000313" key="1">
    <source>
        <dbReference type="EMBL" id="QQV76485.1"/>
    </source>
</evidence>
<protein>
    <recommendedName>
        <fullName evidence="3">Tetratricopeptide repeat protein</fullName>
    </recommendedName>
</protein>
<name>A0A974NT84_9SPHN</name>
<keyword evidence="2" id="KW-1185">Reference proteome</keyword>
<dbReference type="RefSeq" id="WP_202091840.1">
    <property type="nucleotide sequence ID" value="NZ_CP061035.1"/>
</dbReference>
<evidence type="ECO:0008006" key="3">
    <source>
        <dbReference type="Google" id="ProtNLM"/>
    </source>
</evidence>
<dbReference type="AlphaFoldDB" id="A0A974NT84"/>
<evidence type="ECO:0000313" key="2">
    <source>
        <dbReference type="Proteomes" id="UP000595894"/>
    </source>
</evidence>
<dbReference type="Proteomes" id="UP000595894">
    <property type="component" value="Chromosome"/>
</dbReference>
<organism evidence="1 2">
    <name type="scientific">Sphingomonas aliaeris</name>
    <dbReference type="NCBI Taxonomy" id="2759526"/>
    <lineage>
        <taxon>Bacteria</taxon>
        <taxon>Pseudomonadati</taxon>
        <taxon>Pseudomonadota</taxon>
        <taxon>Alphaproteobacteria</taxon>
        <taxon>Sphingomonadales</taxon>
        <taxon>Sphingomonadaceae</taxon>
        <taxon>Sphingomonas</taxon>
    </lineage>
</organism>
<dbReference type="KEGG" id="sari:H5J25_13600"/>
<sequence length="626" mass="66274">MIRLVIGAVLAATAANGEVHAPVAAPHAIPATGHSTPPPVAKTRQVAEPSPLIGRAPNVRLPGFAAWLADQPIDSAFDAWPTIPDADAWHEIAVARTSERQAARWAFVRSLIGSGRGTDAIGVLEVMVADDPDLALVPTWQRANGIAQIQAWHLEDGVDTLRRFGLVADPEACLWRMRALSDLGQGKAALADFNCAVPAINARRPSARKAFTLAAARAAVDAGEYKIALGWLAPLPDTDTSANLLRGKADLALGYAQDGRLRLARVASLGTRQQRAEGMFSTIQYGLSSKTMPVEEALKQLDVLLIGWRGDALERRALTLSMQLGEQTHDPVRELGSGAILSRYYDLGTEAGPLVATLRSRLAVLLAPASTLPLAKAMGLFWDYREFAPSGLEGVRLGEMLVTRLQAAGLYDRAADLLDHRLSAATTRDVAEGPLSIRIASLRILAGDPAAAIRVLRATDDLAYPEDMTAQRRRLEAVGLTLLGKTREALAVLDDVPDGAAITAEIYWRARDWARLETVGSVLLPPPGQLSEVGQAIVLRQAITSAMLGHGSALTKLHQRYGAAFAGLPAAAAFELLAGNPEKIDPTALTRAMGAMPTASPIGALGDMMDAGQAAMAAKKDAPPAA</sequence>
<reference evidence="2" key="1">
    <citation type="submission" date="2020-09" db="EMBL/GenBank/DDBJ databases">
        <title>Sphingomonas sp., a new species isolated from pork steak.</title>
        <authorList>
            <person name="Heidler von Heilborn D."/>
        </authorList>
    </citation>
    <scope>NUCLEOTIDE SEQUENCE [LARGE SCALE GENOMIC DNA]</scope>
</reference>
<accession>A0A974NT84</accession>
<gene>
    <name evidence="1" type="ORF">H5J25_13600</name>
</gene>